<dbReference type="InterPro" id="IPR016032">
    <property type="entry name" value="Sig_transdc_resp-reg_C-effctor"/>
</dbReference>
<dbReference type="Gene3D" id="3.40.50.300">
    <property type="entry name" value="P-loop containing nucleotide triphosphate hydrolases"/>
    <property type="match status" value="1"/>
</dbReference>
<dbReference type="PRINTS" id="PR00364">
    <property type="entry name" value="DISEASERSIST"/>
</dbReference>
<proteinExistence type="predicted"/>
<evidence type="ECO:0000313" key="3">
    <source>
        <dbReference type="Proteomes" id="UP000262172"/>
    </source>
</evidence>
<evidence type="ECO:0000313" key="2">
    <source>
        <dbReference type="EMBL" id="REJ04988.1"/>
    </source>
</evidence>
<accession>A0A371NTQ2</accession>
<dbReference type="Proteomes" id="UP000262172">
    <property type="component" value="Unassembled WGS sequence"/>
</dbReference>
<comment type="caution">
    <text evidence="2">The sequence shown here is derived from an EMBL/GenBank/DDBJ whole genome shotgun (WGS) entry which is preliminary data.</text>
</comment>
<dbReference type="Gene3D" id="1.10.10.10">
    <property type="entry name" value="Winged helix-like DNA-binding domain superfamily/Winged helix DNA-binding domain"/>
    <property type="match status" value="1"/>
</dbReference>
<dbReference type="PANTHER" id="PTHR47691">
    <property type="entry name" value="REGULATOR-RELATED"/>
    <property type="match status" value="1"/>
</dbReference>
<dbReference type="GO" id="GO:0006355">
    <property type="term" value="P:regulation of DNA-templated transcription"/>
    <property type="evidence" value="ECO:0007669"/>
    <property type="project" value="InterPro"/>
</dbReference>
<dbReference type="Pfam" id="PF13191">
    <property type="entry name" value="AAA_16"/>
    <property type="match status" value="1"/>
</dbReference>
<dbReference type="AlphaFoldDB" id="A0A371NTQ2"/>
<dbReference type="InterPro" id="IPR036388">
    <property type="entry name" value="WH-like_DNA-bd_sf"/>
</dbReference>
<reference evidence="2 3" key="1">
    <citation type="submission" date="2018-08" db="EMBL/GenBank/DDBJ databases">
        <title>Isolation, diversity and antifungal activity of Actinobacteria from cow dung.</title>
        <authorList>
            <person name="Ling L."/>
        </authorList>
    </citation>
    <scope>NUCLEOTIDE SEQUENCE [LARGE SCALE GENOMIC DNA]</scope>
    <source>
        <strain evidence="2 3">NEAU-LLE</strain>
    </source>
</reference>
<dbReference type="Pfam" id="PF00196">
    <property type="entry name" value="GerE"/>
    <property type="match status" value="1"/>
</dbReference>
<dbReference type="InterPro" id="IPR027417">
    <property type="entry name" value="P-loop_NTPase"/>
</dbReference>
<dbReference type="EMBL" id="QUAB01000044">
    <property type="protein sequence ID" value="REJ04988.1"/>
    <property type="molecule type" value="Genomic_DNA"/>
</dbReference>
<gene>
    <name evidence="2" type="ORF">DY023_12125</name>
</gene>
<dbReference type="PRINTS" id="PR00038">
    <property type="entry name" value="HTHLUXR"/>
</dbReference>
<organism evidence="2 3">
    <name type="scientific">Microbacterium bovistercoris</name>
    <dbReference type="NCBI Taxonomy" id="2293570"/>
    <lineage>
        <taxon>Bacteria</taxon>
        <taxon>Bacillati</taxon>
        <taxon>Actinomycetota</taxon>
        <taxon>Actinomycetes</taxon>
        <taxon>Micrococcales</taxon>
        <taxon>Microbacteriaceae</taxon>
        <taxon>Microbacterium</taxon>
    </lineage>
</organism>
<sequence>MWRIGQMTHLRWGAGFVGSALRCRHTFEGEDAMGLVGRERKVALLRALLVSSRRLVAVTGPAGVGKSALLRAIVTAPPDDSEIWTVDLGGVPASAEVWVEVAARLGLGARAGESRARIAERIGASAVTLLLDHLDSLTVAPAELRALLDACPRLRIVITVRGTFESADAEVPVRPLGIPEERMPIDRALGCASIALFVDAAARSDAGFALDGENLDSVIRICRLVGGLPLALQLAAARIRVFSSERVANDLADGGPALELLRTTRDGREVGVGHALAATVGALSEDDRRMLRSLAHFERAFSFAGVVDVSGQAPGDAADALERLLDLRLLDSAPPLFGEPVFMMLPILRSVLRELPGDPPTEDAYRRRLARVVREAADAHAQAEPPSHRAFAHVLHQDLLHEGDLLLERHDPRAHSWVLDCAAALEGTAEVTRISGQLEHLIATADLDSLPLTQQAQTWIWSAYGLAMSADGAALADLVDERWRRGFRLIDAERTPLLALQALMVAVIMGITTGDMPATVRAARTGSRLAREHACATWGARFDVWVAAGIHADGDAPGAVRLAMDALRHAQRVGDPYSILTATILLRTVPPDTVPADAAVPTLADALRLARDERDAVMEWFILAVMTRAELAAELPARAARRCAERLSIGRAWWGSYLSAISLVHTVFIAVAMEDWAFAARMLGAIEADRERVLRSMAPASALELAQVRALLTARLGESGFAAVAAEGGILSAVDATAQALRWLREHSEESPTAPGSGDGLTAREREVLVLLAEGLSNKQIAERLFITPKTTMHHSSAIYRKLDVRSRAEATAFAHRHGLVETRAE</sequence>
<dbReference type="SMART" id="SM00421">
    <property type="entry name" value="HTH_LUXR"/>
    <property type="match status" value="1"/>
</dbReference>
<dbReference type="OrthoDB" id="3171430at2"/>
<name>A0A371NTQ2_9MICO</name>
<dbReference type="SUPFAM" id="SSF52540">
    <property type="entry name" value="P-loop containing nucleoside triphosphate hydrolases"/>
    <property type="match status" value="1"/>
</dbReference>
<protein>
    <recommendedName>
        <fullName evidence="1">HTH luxR-type domain-containing protein</fullName>
    </recommendedName>
</protein>
<dbReference type="CDD" id="cd06170">
    <property type="entry name" value="LuxR_C_like"/>
    <property type="match status" value="1"/>
</dbReference>
<dbReference type="GO" id="GO:0003677">
    <property type="term" value="F:DNA binding"/>
    <property type="evidence" value="ECO:0007669"/>
    <property type="project" value="InterPro"/>
</dbReference>
<dbReference type="PROSITE" id="PS50043">
    <property type="entry name" value="HTH_LUXR_2"/>
    <property type="match status" value="1"/>
</dbReference>
<dbReference type="InterPro" id="IPR000792">
    <property type="entry name" value="Tscrpt_reg_LuxR_C"/>
</dbReference>
<keyword evidence="3" id="KW-1185">Reference proteome</keyword>
<dbReference type="SUPFAM" id="SSF46894">
    <property type="entry name" value="C-terminal effector domain of the bipartite response regulators"/>
    <property type="match status" value="1"/>
</dbReference>
<evidence type="ECO:0000259" key="1">
    <source>
        <dbReference type="PROSITE" id="PS50043"/>
    </source>
</evidence>
<dbReference type="InterPro" id="IPR041664">
    <property type="entry name" value="AAA_16"/>
</dbReference>
<dbReference type="PANTHER" id="PTHR47691:SF3">
    <property type="entry name" value="HTH-TYPE TRANSCRIPTIONAL REGULATOR RV0890C-RELATED"/>
    <property type="match status" value="1"/>
</dbReference>
<dbReference type="CDD" id="cd00267">
    <property type="entry name" value="ABC_ATPase"/>
    <property type="match status" value="1"/>
</dbReference>
<feature type="domain" description="HTH luxR-type" evidence="1">
    <location>
        <begin position="754"/>
        <end position="819"/>
    </location>
</feature>